<evidence type="ECO:0000313" key="2">
    <source>
        <dbReference type="Proteomes" id="UP000828941"/>
    </source>
</evidence>
<comment type="caution">
    <text evidence="1">The sequence shown here is derived from an EMBL/GenBank/DDBJ whole genome shotgun (WGS) entry which is preliminary data.</text>
</comment>
<gene>
    <name evidence="1" type="ORF">L6164_035886</name>
</gene>
<keyword evidence="2" id="KW-1185">Reference proteome</keyword>
<name>A0ACB9KFD8_BAUVA</name>
<proteinExistence type="predicted"/>
<organism evidence="1 2">
    <name type="scientific">Bauhinia variegata</name>
    <name type="common">Purple orchid tree</name>
    <name type="synonym">Phanera variegata</name>
    <dbReference type="NCBI Taxonomy" id="167791"/>
    <lineage>
        <taxon>Eukaryota</taxon>
        <taxon>Viridiplantae</taxon>
        <taxon>Streptophyta</taxon>
        <taxon>Embryophyta</taxon>
        <taxon>Tracheophyta</taxon>
        <taxon>Spermatophyta</taxon>
        <taxon>Magnoliopsida</taxon>
        <taxon>eudicotyledons</taxon>
        <taxon>Gunneridae</taxon>
        <taxon>Pentapetalae</taxon>
        <taxon>rosids</taxon>
        <taxon>fabids</taxon>
        <taxon>Fabales</taxon>
        <taxon>Fabaceae</taxon>
        <taxon>Cercidoideae</taxon>
        <taxon>Cercideae</taxon>
        <taxon>Bauhiniinae</taxon>
        <taxon>Bauhinia</taxon>
    </lineage>
</organism>
<dbReference type="Proteomes" id="UP000828941">
    <property type="component" value="Chromosome 14"/>
</dbReference>
<dbReference type="EMBL" id="CM039439">
    <property type="protein sequence ID" value="KAI4295889.1"/>
    <property type="molecule type" value="Genomic_DNA"/>
</dbReference>
<protein>
    <submittedName>
        <fullName evidence="1">Uncharacterized protein</fullName>
    </submittedName>
</protein>
<reference evidence="1 2" key="1">
    <citation type="journal article" date="2022" name="DNA Res.">
        <title>Chromosomal-level genome assembly of the orchid tree Bauhinia variegata (Leguminosae; Cercidoideae) supports the allotetraploid origin hypothesis of Bauhinia.</title>
        <authorList>
            <person name="Zhong Y."/>
            <person name="Chen Y."/>
            <person name="Zheng D."/>
            <person name="Pang J."/>
            <person name="Liu Y."/>
            <person name="Luo S."/>
            <person name="Meng S."/>
            <person name="Qian L."/>
            <person name="Wei D."/>
            <person name="Dai S."/>
            <person name="Zhou R."/>
        </authorList>
    </citation>
    <scope>NUCLEOTIDE SEQUENCE [LARGE SCALE GENOMIC DNA]</scope>
    <source>
        <strain evidence="1">BV-YZ2020</strain>
    </source>
</reference>
<sequence>MNSSGGTLRLRKTPKSPGVAVLVRRKHGIPASPFIPWKLHKKHFACASNSSPVNFQQGFKKSELSARKLAAGLWQLRFMEVSGDGVASLGYGSVQSSKSEACAILFI</sequence>
<accession>A0ACB9KFD8</accession>
<evidence type="ECO:0000313" key="1">
    <source>
        <dbReference type="EMBL" id="KAI4295889.1"/>
    </source>
</evidence>